<evidence type="ECO:0008006" key="4">
    <source>
        <dbReference type="Google" id="ProtNLM"/>
    </source>
</evidence>
<feature type="region of interest" description="Disordered" evidence="1">
    <location>
        <begin position="34"/>
        <end position="82"/>
    </location>
</feature>
<evidence type="ECO:0000313" key="3">
    <source>
        <dbReference type="Proteomes" id="UP000432089"/>
    </source>
</evidence>
<protein>
    <recommendedName>
        <fullName evidence="4">Lipoprotein</fullName>
    </recommendedName>
</protein>
<accession>A0A7V7PLF4</accession>
<dbReference type="Proteomes" id="UP000432089">
    <property type="component" value="Unassembled WGS sequence"/>
</dbReference>
<keyword evidence="3" id="KW-1185">Reference proteome</keyword>
<dbReference type="AlphaFoldDB" id="A0A7V7PLF4"/>
<dbReference type="PROSITE" id="PS51257">
    <property type="entry name" value="PROKAR_LIPOPROTEIN"/>
    <property type="match status" value="1"/>
</dbReference>
<reference evidence="2 3" key="1">
    <citation type="submission" date="2019-09" db="EMBL/GenBank/DDBJ databases">
        <title>YIM 132180 draft genome.</title>
        <authorList>
            <person name="Zhang K."/>
        </authorList>
    </citation>
    <scope>NUCLEOTIDE SEQUENCE [LARGE SCALE GENOMIC DNA]</scope>
    <source>
        <strain evidence="2 3">YIM 132180</strain>
    </source>
</reference>
<sequence length="96" mass="9826">MRTGTHGGGATLLLVALVATLAIAGCGRKNLPVAPRNSASTIGGSVEENNPASLQNFQRSNRVTSGGGSDLRITPAEVSANPGQSKRRFLLDGLLN</sequence>
<organism evidence="2 3">
    <name type="scientific">Plantimonas leprariae</name>
    <dbReference type="NCBI Taxonomy" id="2615207"/>
    <lineage>
        <taxon>Bacteria</taxon>
        <taxon>Pseudomonadati</taxon>
        <taxon>Pseudomonadota</taxon>
        <taxon>Alphaproteobacteria</taxon>
        <taxon>Hyphomicrobiales</taxon>
        <taxon>Aurantimonadaceae</taxon>
        <taxon>Plantimonas</taxon>
    </lineage>
</organism>
<feature type="compositionally biased region" description="Polar residues" evidence="1">
    <location>
        <begin position="37"/>
        <end position="64"/>
    </location>
</feature>
<gene>
    <name evidence="2" type="ORF">F6X38_19345</name>
</gene>
<dbReference type="EMBL" id="VZDO01000019">
    <property type="protein sequence ID" value="KAB0677021.1"/>
    <property type="molecule type" value="Genomic_DNA"/>
</dbReference>
<proteinExistence type="predicted"/>
<evidence type="ECO:0000256" key="1">
    <source>
        <dbReference type="SAM" id="MobiDB-lite"/>
    </source>
</evidence>
<dbReference type="RefSeq" id="WP_150972606.1">
    <property type="nucleotide sequence ID" value="NZ_VZDO01000019.1"/>
</dbReference>
<evidence type="ECO:0000313" key="2">
    <source>
        <dbReference type="EMBL" id="KAB0677021.1"/>
    </source>
</evidence>
<name>A0A7V7PLF4_9HYPH</name>
<comment type="caution">
    <text evidence="2">The sequence shown here is derived from an EMBL/GenBank/DDBJ whole genome shotgun (WGS) entry which is preliminary data.</text>
</comment>